<reference evidence="1 2" key="1">
    <citation type="submission" date="2024-10" db="EMBL/GenBank/DDBJ databases">
        <title>The Natural Products Discovery Center: Release of the First 8490 Sequenced Strains for Exploring Actinobacteria Biosynthetic Diversity.</title>
        <authorList>
            <person name="Kalkreuter E."/>
            <person name="Kautsar S.A."/>
            <person name="Yang D."/>
            <person name="Bader C.D."/>
            <person name="Teijaro C.N."/>
            <person name="Fluegel L."/>
            <person name="Davis C.M."/>
            <person name="Simpson J.R."/>
            <person name="Lauterbach L."/>
            <person name="Steele A.D."/>
            <person name="Gui C."/>
            <person name="Meng S."/>
            <person name="Li G."/>
            <person name="Viehrig K."/>
            <person name="Ye F."/>
            <person name="Su P."/>
            <person name="Kiefer A.F."/>
            <person name="Nichols A."/>
            <person name="Cepeda A.J."/>
            <person name="Yan W."/>
            <person name="Fan B."/>
            <person name="Jiang Y."/>
            <person name="Adhikari A."/>
            <person name="Zheng C.-J."/>
            <person name="Schuster L."/>
            <person name="Cowan T.M."/>
            <person name="Smanski M.J."/>
            <person name="Chevrette M.G."/>
            <person name="De Carvalho L.P.S."/>
            <person name="Shen B."/>
        </authorList>
    </citation>
    <scope>NUCLEOTIDE SEQUENCE [LARGE SCALE GENOMIC DNA]</scope>
    <source>
        <strain evidence="1 2">NPDC048320</strain>
    </source>
</reference>
<dbReference type="RefSeq" id="WP_392823546.1">
    <property type="nucleotide sequence ID" value="NZ_JBICYV010000021.1"/>
</dbReference>
<evidence type="ECO:0008006" key="3">
    <source>
        <dbReference type="Google" id="ProtNLM"/>
    </source>
</evidence>
<dbReference type="EMBL" id="JBICYV010000021">
    <property type="protein sequence ID" value="MFG3015660.1"/>
    <property type="molecule type" value="Genomic_DNA"/>
</dbReference>
<name>A0ABW7BEN7_9ACTN</name>
<dbReference type="Gene3D" id="1.10.510.10">
    <property type="entry name" value="Transferase(Phosphotransferase) domain 1"/>
    <property type="match status" value="1"/>
</dbReference>
<dbReference type="InterPro" id="IPR011009">
    <property type="entry name" value="Kinase-like_dom_sf"/>
</dbReference>
<comment type="caution">
    <text evidence="1">The sequence shown here is derived from an EMBL/GenBank/DDBJ whole genome shotgun (WGS) entry which is preliminary data.</text>
</comment>
<proteinExistence type="predicted"/>
<keyword evidence="2" id="KW-1185">Reference proteome</keyword>
<gene>
    <name evidence="1" type="ORF">ACGFZB_35505</name>
</gene>
<sequence>MSSTAGPGIQYALDAIAAGNAETLDGRSVNSAYRITDGIQSLSVKVHSEELSTELDFHRILRVDAALRGATWYPPLLDLGFHPAHRRLVAIRPYVRGVPSDDARKHIPELIEVLADLAALGGNTGVAADLASDYASPWLLDWEKEHRLSSGLLKGEWSFLARMVNGQVEALRDSAVRLTRTDSPAVYHSDLHGRNLIVQHLQPLTVIDWDEAGFTLRPADEGKSLWLSCRSGRGDFVLDPVAVRRFLARSQARLHIPLSGAVDLAKLGAMWFLPRYGHVDLLRQRDARLVQWYLGWVSRFWKRFRENVELIASTAASLDRDTPH</sequence>
<dbReference type="SUPFAM" id="SSF56112">
    <property type="entry name" value="Protein kinase-like (PK-like)"/>
    <property type="match status" value="1"/>
</dbReference>
<dbReference type="Proteomes" id="UP001604267">
    <property type="component" value="Unassembled WGS sequence"/>
</dbReference>
<protein>
    <recommendedName>
        <fullName evidence="3">Aminoglycoside phosphotransferase domain-containing protein</fullName>
    </recommendedName>
</protein>
<evidence type="ECO:0000313" key="1">
    <source>
        <dbReference type="EMBL" id="MFG3015660.1"/>
    </source>
</evidence>
<accession>A0ABW7BEN7</accession>
<evidence type="ECO:0000313" key="2">
    <source>
        <dbReference type="Proteomes" id="UP001604267"/>
    </source>
</evidence>
<dbReference type="Gene3D" id="1.20.58.840">
    <property type="match status" value="1"/>
</dbReference>
<organism evidence="1 2">
    <name type="scientific">Streptomyces cinerochromogenes</name>
    <dbReference type="NCBI Taxonomy" id="66422"/>
    <lineage>
        <taxon>Bacteria</taxon>
        <taxon>Bacillati</taxon>
        <taxon>Actinomycetota</taxon>
        <taxon>Actinomycetes</taxon>
        <taxon>Kitasatosporales</taxon>
        <taxon>Streptomycetaceae</taxon>
        <taxon>Streptomyces</taxon>
    </lineage>
</organism>